<organism evidence="1 2">
    <name type="scientific">Pseudomonas denitrificans</name>
    <dbReference type="NCBI Taxonomy" id="43306"/>
    <lineage>
        <taxon>Bacteria</taxon>
        <taxon>Pseudomonadati</taxon>
        <taxon>Pseudomonadota</taxon>
        <taxon>Gammaproteobacteria</taxon>
        <taxon>Pseudomonadales</taxon>
        <taxon>Pseudomonadaceae</taxon>
        <taxon>Halopseudomonas</taxon>
    </lineage>
</organism>
<gene>
    <name evidence="1" type="ORF">F1C79_27350</name>
</gene>
<dbReference type="KEGG" id="pden:F1C79_27350"/>
<name>A0A9X7R7T2_PSEDE</name>
<proteinExistence type="predicted"/>
<accession>A0A9X7R7T2</accession>
<dbReference type="AlphaFoldDB" id="A0A9X7R7T2"/>
<keyword evidence="2" id="KW-1185">Reference proteome</keyword>
<reference evidence="1 2" key="1">
    <citation type="submission" date="2019-09" db="EMBL/GenBank/DDBJ databases">
        <title>Prosopis cineraria nodule microbiome.</title>
        <authorList>
            <person name="Chaluvadi S.R."/>
            <person name="Ali R."/>
            <person name="Wang X."/>
        </authorList>
    </citation>
    <scope>NUCLEOTIDE SEQUENCE [LARGE SCALE GENOMIC DNA]</scope>
    <source>
        <strain evidence="1 2">BG1</strain>
    </source>
</reference>
<dbReference type="EMBL" id="CP043626">
    <property type="protein sequence ID" value="QEY75040.1"/>
    <property type="molecule type" value="Genomic_DNA"/>
</dbReference>
<protein>
    <submittedName>
        <fullName evidence="1">Uncharacterized protein</fullName>
    </submittedName>
</protein>
<sequence length="83" mass="8912">MKVKTILDVISQPFGTARLLSAHSTLRRAKDAGLTYEQICTVFPDAAKYSPPQLEGFILIGEDLVAGDTHFDGCLMPDAKGGC</sequence>
<evidence type="ECO:0000313" key="2">
    <source>
        <dbReference type="Proteomes" id="UP000326659"/>
    </source>
</evidence>
<dbReference type="Proteomes" id="UP000326659">
    <property type="component" value="Chromosome"/>
</dbReference>
<evidence type="ECO:0000313" key="1">
    <source>
        <dbReference type="EMBL" id="QEY75040.1"/>
    </source>
</evidence>
<dbReference type="OrthoDB" id="9961802at2"/>
<dbReference type="RefSeq" id="WP_151189122.1">
    <property type="nucleotide sequence ID" value="NZ_CP043626.1"/>
</dbReference>